<proteinExistence type="predicted"/>
<evidence type="ECO:0000313" key="2">
    <source>
        <dbReference type="Proteomes" id="UP001642900"/>
    </source>
</evidence>
<sequence length="135" mass="14948">MGLNTPASNAPDLTERLRAQLRRVAQRGVPITYQELAQSLGLEPPNTIHQLTSLLEALMEEDATAERPFIAALVVSKARRGLPALGFFDCARRLGRCDGDDGDVEAWAYHAQEFAAAVAYWRDAEPGTRDRPHDY</sequence>
<dbReference type="RefSeq" id="WP_165033825.1">
    <property type="nucleotide sequence ID" value="NZ_JAAKZF010000101.1"/>
</dbReference>
<reference evidence="1 2" key="1">
    <citation type="submission" date="2020-02" db="EMBL/GenBank/DDBJ databases">
        <title>Genome sequence of strain CCNWXJ40-4.</title>
        <authorList>
            <person name="Gao J."/>
            <person name="Sun J."/>
        </authorList>
    </citation>
    <scope>NUCLEOTIDE SEQUENCE [LARGE SCALE GENOMIC DNA]</scope>
    <source>
        <strain evidence="1 2">CCNWXJ 40-4</strain>
    </source>
</reference>
<protein>
    <submittedName>
        <fullName evidence="1">Uncharacterized protein</fullName>
    </submittedName>
</protein>
<evidence type="ECO:0000313" key="1">
    <source>
        <dbReference type="EMBL" id="NGO55472.1"/>
    </source>
</evidence>
<gene>
    <name evidence="1" type="ORF">G6N73_31275</name>
</gene>
<dbReference type="AlphaFoldDB" id="A0A6G4WKX7"/>
<organism evidence="1 2">
    <name type="scientific">Allomesorhizobium camelthorni</name>
    <dbReference type="NCBI Taxonomy" id="475069"/>
    <lineage>
        <taxon>Bacteria</taxon>
        <taxon>Pseudomonadati</taxon>
        <taxon>Pseudomonadota</taxon>
        <taxon>Alphaproteobacteria</taxon>
        <taxon>Hyphomicrobiales</taxon>
        <taxon>Phyllobacteriaceae</taxon>
        <taxon>Allomesorhizobium</taxon>
    </lineage>
</organism>
<keyword evidence="2" id="KW-1185">Reference proteome</keyword>
<comment type="caution">
    <text evidence="1">The sequence shown here is derived from an EMBL/GenBank/DDBJ whole genome shotgun (WGS) entry which is preliminary data.</text>
</comment>
<dbReference type="Proteomes" id="UP001642900">
    <property type="component" value="Unassembled WGS sequence"/>
</dbReference>
<dbReference type="EMBL" id="JAAKZF010000101">
    <property type="protein sequence ID" value="NGO55472.1"/>
    <property type="molecule type" value="Genomic_DNA"/>
</dbReference>
<name>A0A6G4WKX7_9HYPH</name>
<accession>A0A6G4WKX7</accession>